<dbReference type="InterPro" id="IPR050499">
    <property type="entry name" value="PEP-utilizing_PTS_enzyme"/>
</dbReference>
<keyword evidence="3" id="KW-1185">Reference proteome</keyword>
<proteinExistence type="predicted"/>
<dbReference type="PANTHER" id="PTHR46244">
    <property type="entry name" value="PHOSPHOENOLPYRUVATE-PROTEIN PHOSPHOTRANSFERASE"/>
    <property type="match status" value="1"/>
</dbReference>
<dbReference type="Pfam" id="PF02896">
    <property type="entry name" value="PEP-utilizers_C"/>
    <property type="match status" value="1"/>
</dbReference>
<evidence type="ECO:0000259" key="1">
    <source>
        <dbReference type="Pfam" id="PF02896"/>
    </source>
</evidence>
<sequence>MFNKILSESKIDLNQGSLLEIYRGEKYYFSTDTILNIETDQICKVFNPGFVRSSERYTLGRGGWRNFITRLHTMNVQTRRDADPEKPEEYAFSKFAEIDAKYKNTIRGQWIYLEENIRWYQSLDSEVRFLEIPSKLNPGQHLLFIVLGGIPQQGVPRSEWEESILLLRADKPFDLEANSDLRQKIEDARKIAYQAYNDSLNQGVIEINLPKAYFGERVISGKAWIESELTQEDIENIPDHIKQRAVEHLQQAVKDSFRYYCRQQLLHLPDNVQIDVEDCLAKLLDTVGSTVSTDAGSVLLQYLTDYLKEAEPSRVFAEILVFADLNSKLLTKLSDNKTPWETINTLIQEYENRIAKITDTKIKDAVGIALNYLRFIRRTFVYGEEQQIRNGSVVFGQDISSTQIYNYIDHGAIPGAVALGSSDQAHAYIVAEGLDFPLLVGLPPSLVQYISRGAQVAFYGGKLLINAAPECLADLETEAKRSNSLSEYFIQQFQKEAKLTAAGRPVKLKENAASSKSQQTDQQNYADNIGLFRMEFELSDHKRILNSQEWLEIFRAALAKHPGGITFRTLDEGRDKEPIIDLPTMLPDRSLYEYISRSENQTVRNAQIEYMRAIFMLAAEHPETQFEIIYPMIWSRDELNYYHSTFFAPLKKEFPQGQVQEGAMIETHGAVASLEAILDAAACVSIGSNDLTASVRGKKRPEVSNLDGLHSGVLDTISKIIQAANAKEKPVEICGEIAGNPVIACILLALGRVDLSMNNESIPFVQAAVRYLERKNLFPKITEMLAHSKMSGLELYNSVLELFRDDIHLYKLLTDRYSLNP</sequence>
<feature type="domain" description="PEP-utilising enzyme C-terminal" evidence="1">
    <location>
        <begin position="491"/>
        <end position="772"/>
    </location>
</feature>
<gene>
    <name evidence="2" type="ORF">NO1_1772</name>
</gene>
<comment type="caution">
    <text evidence="2">The sequence shown here is derived from an EMBL/GenBank/DDBJ whole genome shotgun (WGS) entry which is preliminary data.</text>
</comment>
<protein>
    <submittedName>
        <fullName evidence="2">Signal transduction protein PtsP super family</fullName>
    </submittedName>
</protein>
<dbReference type="InterPro" id="IPR040442">
    <property type="entry name" value="Pyrv_kinase-like_dom_sf"/>
</dbReference>
<dbReference type="InterPro" id="IPR015813">
    <property type="entry name" value="Pyrv/PenolPyrv_kinase-like_dom"/>
</dbReference>
<reference evidence="2 3" key="1">
    <citation type="journal article" date="2019" name="ISME J.">
        <title>Genome analyses of uncultured TG2/ZB3 bacteria in 'Margulisbacteria' specifically attached to ectosymbiotic spirochetes of protists in the termite gut.</title>
        <authorList>
            <person name="Utami Y.D."/>
            <person name="Kuwahara H."/>
            <person name="Igai K."/>
            <person name="Murakami T."/>
            <person name="Sugaya K."/>
            <person name="Morikawa T."/>
            <person name="Nagura Y."/>
            <person name="Yuki M."/>
            <person name="Deevong P."/>
            <person name="Inoue T."/>
            <person name="Kihara K."/>
            <person name="Lo N."/>
            <person name="Yamada A."/>
            <person name="Ohkuma M."/>
            <person name="Hongoh Y."/>
        </authorList>
    </citation>
    <scope>NUCLEOTIDE SEQUENCE [LARGE SCALE GENOMIC DNA]</scope>
    <source>
        <strain evidence="2">NkOx7-01</strain>
    </source>
</reference>
<dbReference type="Gene3D" id="3.20.20.60">
    <property type="entry name" value="Phosphoenolpyruvate-binding domains"/>
    <property type="match status" value="1"/>
</dbReference>
<name>A0A388TDI5_TERA1</name>
<accession>A0A388TDI5</accession>
<organism evidence="2 3">
    <name type="scientific">Termititenax aidoneus</name>
    <dbReference type="NCBI Taxonomy" id="2218524"/>
    <lineage>
        <taxon>Bacteria</taxon>
        <taxon>Bacillati</taxon>
        <taxon>Candidatus Margulisiibacteriota</taxon>
        <taxon>Candidatus Termititenacia</taxon>
        <taxon>Candidatus Termititenacales</taxon>
        <taxon>Candidatus Termititenacaceae</taxon>
        <taxon>Candidatus Termititenax</taxon>
    </lineage>
</organism>
<dbReference type="AlphaFoldDB" id="A0A388TDI5"/>
<dbReference type="SUPFAM" id="SSF51621">
    <property type="entry name" value="Phosphoenolpyruvate/pyruvate domain"/>
    <property type="match status" value="1"/>
</dbReference>
<evidence type="ECO:0000313" key="2">
    <source>
        <dbReference type="EMBL" id="GBR74629.1"/>
    </source>
</evidence>
<dbReference type="Proteomes" id="UP000269352">
    <property type="component" value="Unassembled WGS sequence"/>
</dbReference>
<dbReference type="InterPro" id="IPR000121">
    <property type="entry name" value="PEP_util_C"/>
</dbReference>
<dbReference type="PANTHER" id="PTHR46244:SF3">
    <property type="entry name" value="PHOSPHOENOLPYRUVATE-PROTEIN PHOSPHOTRANSFERASE"/>
    <property type="match status" value="1"/>
</dbReference>
<evidence type="ECO:0000313" key="3">
    <source>
        <dbReference type="Proteomes" id="UP000269352"/>
    </source>
</evidence>
<dbReference type="GO" id="GO:0016772">
    <property type="term" value="F:transferase activity, transferring phosphorus-containing groups"/>
    <property type="evidence" value="ECO:0007669"/>
    <property type="project" value="InterPro"/>
</dbReference>
<dbReference type="EMBL" id="BGZN01000062">
    <property type="protein sequence ID" value="GBR74629.1"/>
    <property type="molecule type" value="Genomic_DNA"/>
</dbReference>